<reference evidence="2" key="1">
    <citation type="submission" date="2017-09" db="EMBL/GenBank/DDBJ databases">
        <title>Depth-based differentiation of microbial function through sediment-hosted aquifers and enrichment of novel symbionts in the deep terrestrial subsurface.</title>
        <authorList>
            <person name="Probst A.J."/>
            <person name="Ladd B."/>
            <person name="Jarett J.K."/>
            <person name="Geller-Mcgrath D.E."/>
            <person name="Sieber C.M.K."/>
            <person name="Emerson J.B."/>
            <person name="Anantharaman K."/>
            <person name="Thomas B.C."/>
            <person name="Malmstrom R."/>
            <person name="Stieglmeier M."/>
            <person name="Klingl A."/>
            <person name="Woyke T."/>
            <person name="Ryan C.M."/>
            <person name="Banfield J.F."/>
        </authorList>
    </citation>
    <scope>NUCLEOTIDE SEQUENCE [LARGE SCALE GENOMIC DNA]</scope>
</reference>
<organism evidence="1 2">
    <name type="scientific">Candidatus Yonathbacteria bacterium CG_4_9_14_0_8_um_filter_46_47</name>
    <dbReference type="NCBI Taxonomy" id="1975106"/>
    <lineage>
        <taxon>Bacteria</taxon>
        <taxon>Candidatus Yonathiibacteriota</taxon>
    </lineage>
</organism>
<comment type="caution">
    <text evidence="1">The sequence shown here is derived from an EMBL/GenBank/DDBJ whole genome shotgun (WGS) entry which is preliminary data.</text>
</comment>
<protein>
    <submittedName>
        <fullName evidence="1">Uncharacterized protein</fullName>
    </submittedName>
</protein>
<dbReference type="EMBL" id="PFTM01000072">
    <property type="protein sequence ID" value="PJB81836.1"/>
    <property type="molecule type" value="Genomic_DNA"/>
</dbReference>
<dbReference type="AlphaFoldDB" id="A0A2M8D5K1"/>
<dbReference type="SUPFAM" id="SSF53041">
    <property type="entry name" value="Resolvase-like"/>
    <property type="match status" value="1"/>
</dbReference>
<sequence length="70" mass="7996">MARNSIDGGRIIYLADTGKITTLKFPTFWFDPTPQGKFMLSIAFGQSKYYVDNLSENIKRGHRQKLKNGL</sequence>
<dbReference type="InterPro" id="IPR036162">
    <property type="entry name" value="Resolvase-like_N_sf"/>
</dbReference>
<dbReference type="GO" id="GO:0003677">
    <property type="term" value="F:DNA binding"/>
    <property type="evidence" value="ECO:0007669"/>
    <property type="project" value="InterPro"/>
</dbReference>
<proteinExistence type="predicted"/>
<gene>
    <name evidence="1" type="ORF">CO088_04415</name>
</gene>
<dbReference type="Gene3D" id="3.40.50.1390">
    <property type="entry name" value="Resolvase, N-terminal catalytic domain"/>
    <property type="match status" value="1"/>
</dbReference>
<dbReference type="Proteomes" id="UP000229236">
    <property type="component" value="Unassembled WGS sequence"/>
</dbReference>
<evidence type="ECO:0000313" key="1">
    <source>
        <dbReference type="EMBL" id="PJB81836.1"/>
    </source>
</evidence>
<name>A0A2M8D5K1_9BACT</name>
<evidence type="ECO:0000313" key="2">
    <source>
        <dbReference type="Proteomes" id="UP000229236"/>
    </source>
</evidence>
<accession>A0A2M8D5K1</accession>
<dbReference type="GO" id="GO:0000150">
    <property type="term" value="F:DNA strand exchange activity"/>
    <property type="evidence" value="ECO:0007669"/>
    <property type="project" value="InterPro"/>
</dbReference>